<keyword evidence="1" id="KW-0732">Signal</keyword>
<protein>
    <submittedName>
        <fullName evidence="2">Uncharacterized protein</fullName>
    </submittedName>
</protein>
<accession>A0AAV4VT09</accession>
<proteinExistence type="predicted"/>
<keyword evidence="3" id="KW-1185">Reference proteome</keyword>
<dbReference type="EMBL" id="BPLQ01013508">
    <property type="protein sequence ID" value="GIY72618.1"/>
    <property type="molecule type" value="Genomic_DNA"/>
</dbReference>
<comment type="caution">
    <text evidence="2">The sequence shown here is derived from an EMBL/GenBank/DDBJ whole genome shotgun (WGS) entry which is preliminary data.</text>
</comment>
<evidence type="ECO:0000256" key="1">
    <source>
        <dbReference type="SAM" id="SignalP"/>
    </source>
</evidence>
<sequence length="262" mass="29749">METVHCVGRCAVWVIFVCCLAKLTTKKASEQCEDLGGTKGGQSRLVHLMKFAEDFQFGNSGSEIKEWTTQRKITIRTLNELREKLDSICVGSNYVKHTGNSVGILGTITSVVGSFMSMFELPSVPFIKNIGDLMYQSGCLVDGMSNIVESTITTKYLREIDSILKKDKELSIPFQDWLKFSSRLDANIKEIFGRDLHSEELINVVKVLYEFSRLRTKTSSFKETVDLMKRGEFSLNIDTHVTAEHFRKFSKQLDNCPKFQTK</sequence>
<gene>
    <name evidence="2" type="primary">AVEN_42641_1</name>
    <name evidence="2" type="ORF">CDAR_215591</name>
</gene>
<dbReference type="AlphaFoldDB" id="A0AAV4VT09"/>
<organism evidence="2 3">
    <name type="scientific">Caerostris darwini</name>
    <dbReference type="NCBI Taxonomy" id="1538125"/>
    <lineage>
        <taxon>Eukaryota</taxon>
        <taxon>Metazoa</taxon>
        <taxon>Ecdysozoa</taxon>
        <taxon>Arthropoda</taxon>
        <taxon>Chelicerata</taxon>
        <taxon>Arachnida</taxon>
        <taxon>Araneae</taxon>
        <taxon>Araneomorphae</taxon>
        <taxon>Entelegynae</taxon>
        <taxon>Araneoidea</taxon>
        <taxon>Araneidae</taxon>
        <taxon>Caerostris</taxon>
    </lineage>
</organism>
<evidence type="ECO:0000313" key="3">
    <source>
        <dbReference type="Proteomes" id="UP001054837"/>
    </source>
</evidence>
<feature type="signal peptide" evidence="1">
    <location>
        <begin position="1"/>
        <end position="21"/>
    </location>
</feature>
<evidence type="ECO:0000313" key="2">
    <source>
        <dbReference type="EMBL" id="GIY72618.1"/>
    </source>
</evidence>
<dbReference type="Proteomes" id="UP001054837">
    <property type="component" value="Unassembled WGS sequence"/>
</dbReference>
<name>A0AAV4VT09_9ARAC</name>
<feature type="chain" id="PRO_5043864995" evidence="1">
    <location>
        <begin position="22"/>
        <end position="262"/>
    </location>
</feature>
<reference evidence="2 3" key="1">
    <citation type="submission" date="2021-06" db="EMBL/GenBank/DDBJ databases">
        <title>Caerostris darwini draft genome.</title>
        <authorList>
            <person name="Kono N."/>
            <person name="Arakawa K."/>
        </authorList>
    </citation>
    <scope>NUCLEOTIDE SEQUENCE [LARGE SCALE GENOMIC DNA]</scope>
</reference>